<dbReference type="GO" id="GO:0016787">
    <property type="term" value="F:hydrolase activity"/>
    <property type="evidence" value="ECO:0007669"/>
    <property type="project" value="UniProtKB-KW"/>
</dbReference>
<dbReference type="SUPFAM" id="SSF54637">
    <property type="entry name" value="Thioesterase/thiol ester dehydrase-isomerase"/>
    <property type="match status" value="1"/>
</dbReference>
<evidence type="ECO:0000313" key="5">
    <source>
        <dbReference type="Proteomes" id="UP001454489"/>
    </source>
</evidence>
<dbReference type="Proteomes" id="UP001454489">
    <property type="component" value="Unassembled WGS sequence"/>
</dbReference>
<reference evidence="4 5" key="1">
    <citation type="submission" date="2024-03" db="EMBL/GenBank/DDBJ databases">
        <title>Human intestinal bacterial collection.</title>
        <authorList>
            <person name="Pauvert C."/>
            <person name="Hitch T.C.A."/>
            <person name="Clavel T."/>
        </authorList>
    </citation>
    <scope>NUCLEOTIDE SEQUENCE [LARGE SCALE GENOMIC DNA]</scope>
    <source>
        <strain evidence="4 5">CLA-AA-H185</strain>
    </source>
</reference>
<comment type="similarity">
    <text evidence="1">Belongs to the thioesterase PaaI family.</text>
</comment>
<dbReference type="CDD" id="cd03443">
    <property type="entry name" value="PaaI_thioesterase"/>
    <property type="match status" value="1"/>
</dbReference>
<dbReference type="InterPro" id="IPR006683">
    <property type="entry name" value="Thioestr_dom"/>
</dbReference>
<dbReference type="EMBL" id="JBBMEX010000013">
    <property type="protein sequence ID" value="MEQ2558476.1"/>
    <property type="molecule type" value="Genomic_DNA"/>
</dbReference>
<dbReference type="Pfam" id="PF03061">
    <property type="entry name" value="4HBT"/>
    <property type="match status" value="1"/>
</dbReference>
<dbReference type="InterPro" id="IPR039298">
    <property type="entry name" value="ACOT13"/>
</dbReference>
<dbReference type="RefSeq" id="WP_353531285.1">
    <property type="nucleotide sequence ID" value="NZ_JBBMEX010000013.1"/>
</dbReference>
<evidence type="ECO:0000256" key="2">
    <source>
        <dbReference type="ARBA" id="ARBA00022801"/>
    </source>
</evidence>
<dbReference type="EC" id="3.1.2.-" evidence="4"/>
<dbReference type="InterPro" id="IPR029069">
    <property type="entry name" value="HotDog_dom_sf"/>
</dbReference>
<keyword evidence="5" id="KW-1185">Reference proteome</keyword>
<dbReference type="Gene3D" id="3.10.129.10">
    <property type="entry name" value="Hotdog Thioesterase"/>
    <property type="match status" value="1"/>
</dbReference>
<accession>A0ABV1HGX2</accession>
<feature type="domain" description="Thioesterase" evidence="3">
    <location>
        <begin position="45"/>
        <end position="120"/>
    </location>
</feature>
<proteinExistence type="inferred from homology"/>
<dbReference type="NCBIfam" id="TIGR00369">
    <property type="entry name" value="unchar_dom_1"/>
    <property type="match status" value="1"/>
</dbReference>
<gene>
    <name evidence="4" type="ORF">WMO43_11455</name>
</gene>
<organism evidence="4 5">
    <name type="scientific">Maccoyibacter intestinihominis</name>
    <dbReference type="NCBI Taxonomy" id="3133499"/>
    <lineage>
        <taxon>Bacteria</taxon>
        <taxon>Bacillati</taxon>
        <taxon>Bacillota</taxon>
        <taxon>Clostridia</taxon>
        <taxon>Lachnospirales</taxon>
        <taxon>Lachnospiraceae</taxon>
        <taxon>Maccoyibacter</taxon>
    </lineage>
</organism>
<evidence type="ECO:0000256" key="1">
    <source>
        <dbReference type="ARBA" id="ARBA00008324"/>
    </source>
</evidence>
<keyword evidence="2 4" id="KW-0378">Hydrolase</keyword>
<sequence>MLQEEMSAIVDRNPFAKHIGMKLTEVRLGYAKGTVPMKKEHQNVYGGMHGGCVFSMADTIAGIAAATYGHMVTTIDTNFNYLEAIRDTTEVVCEAKVVRHGGRITVLTVEVFDDKGTLVCNGGFTYYNIVNQSSTMYGFEKLS</sequence>
<dbReference type="InterPro" id="IPR003736">
    <property type="entry name" value="PAAI_dom"/>
</dbReference>
<evidence type="ECO:0000313" key="4">
    <source>
        <dbReference type="EMBL" id="MEQ2558476.1"/>
    </source>
</evidence>
<dbReference type="PANTHER" id="PTHR21660:SF1">
    <property type="entry name" value="ACYL-COENZYME A THIOESTERASE 13"/>
    <property type="match status" value="1"/>
</dbReference>
<comment type="caution">
    <text evidence="4">The sequence shown here is derived from an EMBL/GenBank/DDBJ whole genome shotgun (WGS) entry which is preliminary data.</text>
</comment>
<name>A0ABV1HGX2_9FIRM</name>
<dbReference type="PANTHER" id="PTHR21660">
    <property type="entry name" value="THIOESTERASE SUPERFAMILY MEMBER-RELATED"/>
    <property type="match status" value="1"/>
</dbReference>
<evidence type="ECO:0000259" key="3">
    <source>
        <dbReference type="Pfam" id="PF03061"/>
    </source>
</evidence>
<protein>
    <submittedName>
        <fullName evidence="4">PaaI family thioesterase</fullName>
        <ecNumber evidence="4">3.1.2.-</ecNumber>
    </submittedName>
</protein>